<organism evidence="1">
    <name type="scientific">marine sediment metagenome</name>
    <dbReference type="NCBI Taxonomy" id="412755"/>
    <lineage>
        <taxon>unclassified sequences</taxon>
        <taxon>metagenomes</taxon>
        <taxon>ecological metagenomes</taxon>
    </lineage>
</organism>
<proteinExistence type="predicted"/>
<dbReference type="EMBL" id="LAZR01038875">
    <property type="protein sequence ID" value="KKL18423.1"/>
    <property type="molecule type" value="Genomic_DNA"/>
</dbReference>
<protein>
    <submittedName>
        <fullName evidence="1">Uncharacterized protein</fullName>
    </submittedName>
</protein>
<accession>A0A0F9E2W0</accession>
<reference evidence="1" key="1">
    <citation type="journal article" date="2015" name="Nature">
        <title>Complex archaea that bridge the gap between prokaryotes and eukaryotes.</title>
        <authorList>
            <person name="Spang A."/>
            <person name="Saw J.H."/>
            <person name="Jorgensen S.L."/>
            <person name="Zaremba-Niedzwiedzka K."/>
            <person name="Martijn J."/>
            <person name="Lind A.E."/>
            <person name="van Eijk R."/>
            <person name="Schleper C."/>
            <person name="Guy L."/>
            <person name="Ettema T.J."/>
        </authorList>
    </citation>
    <scope>NUCLEOTIDE SEQUENCE</scope>
</reference>
<dbReference type="AlphaFoldDB" id="A0A0F9E2W0"/>
<comment type="caution">
    <text evidence="1">The sequence shown here is derived from an EMBL/GenBank/DDBJ whole genome shotgun (WGS) entry which is preliminary data.</text>
</comment>
<sequence>MAIGGNPQVEEINARGIEPVKIPDPGDAGTVEVSHPGFCELTTAGAETRTLPDPAFRGQIIDFTFIVDVSDCVITASSPINQSANTQMTFADIGDHLRLIGFWNATDGWEWRVVANDGVSLA</sequence>
<gene>
    <name evidence="1" type="ORF">LCGC14_2475640</name>
</gene>
<name>A0A0F9E2W0_9ZZZZ</name>
<evidence type="ECO:0000313" key="1">
    <source>
        <dbReference type="EMBL" id="KKL18423.1"/>
    </source>
</evidence>